<proteinExistence type="inferred from homology"/>
<dbReference type="PANTHER" id="PTHR33044">
    <property type="entry name" value="BIFUNCTIONAL INHIBITOR/LIPID-TRANSFER PROTEIN/SEED STORAGE 2S ALBUMIN SUPERFAMILY PROTEIN-RELATED"/>
    <property type="match status" value="1"/>
</dbReference>
<feature type="domain" description="Bifunctional inhibitor/plant lipid transfer protein/seed storage helical" evidence="6">
    <location>
        <begin position="78"/>
        <end position="159"/>
    </location>
</feature>
<dbReference type="InterPro" id="IPR036312">
    <property type="entry name" value="Bifun_inhib/LTP/seed_sf"/>
</dbReference>
<name>A0A3L6QIS2_PANMI</name>
<dbReference type="SUPFAM" id="SSF47699">
    <property type="entry name" value="Bifunctional inhibitor/lipid-transfer protein/seed storage 2S albumin"/>
    <property type="match status" value="1"/>
</dbReference>
<dbReference type="InterPro" id="IPR043325">
    <property type="entry name" value="LTSS"/>
</dbReference>
<dbReference type="InterPro" id="IPR000528">
    <property type="entry name" value="Plant_nsLTP"/>
</dbReference>
<evidence type="ECO:0000256" key="1">
    <source>
        <dbReference type="ARBA" id="ARBA00009748"/>
    </source>
</evidence>
<keyword evidence="3" id="KW-1015">Disulfide bond</keyword>
<keyword evidence="2" id="KW-0732">Signal</keyword>
<evidence type="ECO:0000313" key="7">
    <source>
        <dbReference type="EMBL" id="RLM80563.1"/>
    </source>
</evidence>
<feature type="compositionally biased region" description="Low complexity" evidence="5">
    <location>
        <begin position="57"/>
        <end position="69"/>
    </location>
</feature>
<dbReference type="AlphaFoldDB" id="A0A3L6QIS2"/>
<dbReference type="Pfam" id="PF14368">
    <property type="entry name" value="LTP_2"/>
    <property type="match status" value="1"/>
</dbReference>
<comment type="caution">
    <text evidence="7">The sequence shown here is derived from an EMBL/GenBank/DDBJ whole genome shotgun (WGS) entry which is preliminary data.</text>
</comment>
<dbReference type="InterPro" id="IPR016140">
    <property type="entry name" value="Bifunc_inhib/LTP/seed_store"/>
</dbReference>
<dbReference type="CDD" id="cd00010">
    <property type="entry name" value="AAI_LTSS"/>
    <property type="match status" value="1"/>
</dbReference>
<keyword evidence="4" id="KW-0325">Glycoprotein</keyword>
<gene>
    <name evidence="7" type="ORF">C2845_PM12G06790</name>
</gene>
<comment type="similarity">
    <text evidence="1">Belongs to the plant LTP family.</text>
</comment>
<evidence type="ECO:0000256" key="5">
    <source>
        <dbReference type="SAM" id="MobiDB-lite"/>
    </source>
</evidence>
<evidence type="ECO:0000259" key="6">
    <source>
        <dbReference type="SMART" id="SM00499"/>
    </source>
</evidence>
<dbReference type="GO" id="GO:0006869">
    <property type="term" value="P:lipid transport"/>
    <property type="evidence" value="ECO:0007669"/>
    <property type="project" value="InterPro"/>
</dbReference>
<sequence length="169" mass="18122">MLHAQIAAPAIHAPNTFTHNSRRRRRRHGIFQAHRRPLPRPGLLVANTPQPSGATRAEPTPSPAQSATPSEPPATPYCISWFMVLTPCMDFLTDASVAEPSSGCCKGLQWVVDAAPMCLCYAKNEEIDNPMPANTDFSRVADLPSTCGVTLSVEALSECERKPSVAAGG</sequence>
<evidence type="ECO:0000256" key="2">
    <source>
        <dbReference type="ARBA" id="ARBA00022729"/>
    </source>
</evidence>
<accession>A0A3L6QIS2</accession>
<dbReference type="Gene3D" id="1.10.110.10">
    <property type="entry name" value="Plant lipid-transfer and hydrophobic proteins"/>
    <property type="match status" value="1"/>
</dbReference>
<evidence type="ECO:0000256" key="3">
    <source>
        <dbReference type="ARBA" id="ARBA00023157"/>
    </source>
</evidence>
<dbReference type="Proteomes" id="UP000275267">
    <property type="component" value="Unassembled WGS sequence"/>
</dbReference>
<dbReference type="EMBL" id="PQIB02000012">
    <property type="protein sequence ID" value="RLM80563.1"/>
    <property type="molecule type" value="Genomic_DNA"/>
</dbReference>
<evidence type="ECO:0000313" key="8">
    <source>
        <dbReference type="Proteomes" id="UP000275267"/>
    </source>
</evidence>
<dbReference type="PRINTS" id="PR00382">
    <property type="entry name" value="LIPIDTRNSFER"/>
</dbReference>
<organism evidence="7 8">
    <name type="scientific">Panicum miliaceum</name>
    <name type="common">Proso millet</name>
    <name type="synonym">Broomcorn millet</name>
    <dbReference type="NCBI Taxonomy" id="4540"/>
    <lineage>
        <taxon>Eukaryota</taxon>
        <taxon>Viridiplantae</taxon>
        <taxon>Streptophyta</taxon>
        <taxon>Embryophyta</taxon>
        <taxon>Tracheophyta</taxon>
        <taxon>Spermatophyta</taxon>
        <taxon>Magnoliopsida</taxon>
        <taxon>Liliopsida</taxon>
        <taxon>Poales</taxon>
        <taxon>Poaceae</taxon>
        <taxon>PACMAD clade</taxon>
        <taxon>Panicoideae</taxon>
        <taxon>Panicodae</taxon>
        <taxon>Paniceae</taxon>
        <taxon>Panicinae</taxon>
        <taxon>Panicum</taxon>
        <taxon>Panicum sect. Panicum</taxon>
    </lineage>
</organism>
<protein>
    <recommendedName>
        <fullName evidence="6">Bifunctional inhibitor/plant lipid transfer protein/seed storage helical domain-containing protein</fullName>
    </recommendedName>
</protein>
<dbReference type="GO" id="GO:0008289">
    <property type="term" value="F:lipid binding"/>
    <property type="evidence" value="ECO:0007669"/>
    <property type="project" value="InterPro"/>
</dbReference>
<evidence type="ECO:0000256" key="4">
    <source>
        <dbReference type="ARBA" id="ARBA00023180"/>
    </source>
</evidence>
<keyword evidence="8" id="KW-1185">Reference proteome</keyword>
<dbReference type="SMART" id="SM00499">
    <property type="entry name" value="AAI"/>
    <property type="match status" value="1"/>
</dbReference>
<reference evidence="8" key="1">
    <citation type="journal article" date="2019" name="Nat. Commun.">
        <title>The genome of broomcorn millet.</title>
        <authorList>
            <person name="Zou C."/>
            <person name="Miki D."/>
            <person name="Li D."/>
            <person name="Tang Q."/>
            <person name="Xiao L."/>
            <person name="Rajput S."/>
            <person name="Deng P."/>
            <person name="Jia W."/>
            <person name="Huang R."/>
            <person name="Zhang M."/>
            <person name="Sun Y."/>
            <person name="Hu J."/>
            <person name="Fu X."/>
            <person name="Schnable P.S."/>
            <person name="Li F."/>
            <person name="Zhang H."/>
            <person name="Feng B."/>
            <person name="Zhu X."/>
            <person name="Liu R."/>
            <person name="Schnable J.C."/>
            <person name="Zhu J.-K."/>
            <person name="Zhang H."/>
        </authorList>
    </citation>
    <scope>NUCLEOTIDE SEQUENCE [LARGE SCALE GENOMIC DNA]</scope>
</reference>
<feature type="region of interest" description="Disordered" evidence="5">
    <location>
        <begin position="38"/>
        <end position="72"/>
    </location>
</feature>